<gene>
    <name evidence="5" type="ORF">MGAL_10B094454</name>
</gene>
<feature type="domain" description="C1q" evidence="4">
    <location>
        <begin position="179"/>
        <end position="316"/>
    </location>
</feature>
<dbReference type="InterPro" id="IPR050392">
    <property type="entry name" value="Collagen/C1q_domain"/>
</dbReference>
<dbReference type="PROSITE" id="PS50871">
    <property type="entry name" value="C1Q"/>
    <property type="match status" value="2"/>
</dbReference>
<keyword evidence="3" id="KW-1133">Transmembrane helix</keyword>
<dbReference type="InterPro" id="IPR001073">
    <property type="entry name" value="C1q_dom"/>
</dbReference>
<name>A0A8B6FXS7_MYTGA</name>
<evidence type="ECO:0000313" key="6">
    <source>
        <dbReference type="Proteomes" id="UP000596742"/>
    </source>
</evidence>
<feature type="transmembrane region" description="Helical" evidence="3">
    <location>
        <begin position="22"/>
        <end position="41"/>
    </location>
</feature>
<dbReference type="AlphaFoldDB" id="A0A8B6FXS7"/>
<dbReference type="GO" id="GO:0005581">
    <property type="term" value="C:collagen trimer"/>
    <property type="evidence" value="ECO:0007669"/>
    <property type="project" value="UniProtKB-KW"/>
</dbReference>
<dbReference type="Pfam" id="PF00386">
    <property type="entry name" value="C1q"/>
    <property type="match status" value="3"/>
</dbReference>
<dbReference type="SUPFAM" id="SSF49842">
    <property type="entry name" value="TNF-like"/>
    <property type="match status" value="3"/>
</dbReference>
<keyword evidence="5" id="KW-0176">Collagen</keyword>
<keyword evidence="3" id="KW-0812">Transmembrane</keyword>
<evidence type="ECO:0000259" key="4">
    <source>
        <dbReference type="PROSITE" id="PS50871"/>
    </source>
</evidence>
<evidence type="ECO:0000256" key="1">
    <source>
        <dbReference type="ARBA" id="ARBA00004613"/>
    </source>
</evidence>
<dbReference type="SMART" id="SM00110">
    <property type="entry name" value="C1Q"/>
    <property type="match status" value="3"/>
</dbReference>
<evidence type="ECO:0000313" key="5">
    <source>
        <dbReference type="EMBL" id="VDI55408.1"/>
    </source>
</evidence>
<keyword evidence="3" id="KW-0472">Membrane</keyword>
<keyword evidence="2" id="KW-0964">Secreted</keyword>
<proteinExistence type="predicted"/>
<protein>
    <submittedName>
        <fullName evidence="5">Blast:Collagen alpha-1(VIII) chain</fullName>
    </submittedName>
</protein>
<comment type="subcellular location">
    <subcellularLocation>
        <location evidence="1">Secreted</location>
    </subcellularLocation>
</comment>
<reference evidence="5" key="1">
    <citation type="submission" date="2018-11" db="EMBL/GenBank/DDBJ databases">
        <authorList>
            <person name="Alioto T."/>
            <person name="Alioto T."/>
        </authorList>
    </citation>
    <scope>NUCLEOTIDE SEQUENCE</scope>
</reference>
<keyword evidence="6" id="KW-1185">Reference proteome</keyword>
<evidence type="ECO:0000256" key="3">
    <source>
        <dbReference type="SAM" id="Phobius"/>
    </source>
</evidence>
<dbReference type="InterPro" id="IPR008983">
    <property type="entry name" value="Tumour_necrosis_fac-like_dom"/>
</dbReference>
<dbReference type="Gene3D" id="2.60.120.40">
    <property type="match status" value="3"/>
</dbReference>
<accession>A0A8B6FXS7</accession>
<feature type="domain" description="C1q" evidence="4">
    <location>
        <begin position="321"/>
        <end position="458"/>
    </location>
</feature>
<dbReference type="PANTHER" id="PTHR15427">
    <property type="entry name" value="EMILIN ELASTIN MICROFIBRIL INTERFACE-LOCATED PROTEIN ELASTIN MICROFIBRIL INTERFACER"/>
    <property type="match status" value="1"/>
</dbReference>
<sequence>MVCYHVDLLEVTLEHVSKCTRIFNMLFLWIFCAASFGVAYGQDVSVFTKGFDNDGHITKGTIVTYPKDITNFNAKFTSDGKFHVQVPGIYVFHFYALSYTSTDTNLMKLYRNGMYLVSIYDDEQKHNSDAAGNTVILQLETGDTVYVQALDNFSFNVYGRVAEIYATFTGGLIFSGRSSASNPVAMTAGLTQDVSLPNGGTVVFNKVFTNLGNGYDSTTGYFVAPTDGVFLIHYFARSQSGHKIFLDLYKNTMYVNSAWGQLQHLANAGNSAILDMRTGDTLSIRGRSGDAVALSGQPTAVYCTFSILKLSEQNTAPSGLHANQIQAFSAVLTKKQNEGRHTTKVIWDKLYSNHGGNFNMSTGIFTASVPGVYIFSYHALSQEGQPMWLELYHNYVYVNSLYGSGHLFSYGSNSAALKLAPGDIVYIDMKNHNTRLFGAADEIYGSFSGYLLVPMDGTSIAGNDLLLLQNYSFS</sequence>
<dbReference type="PRINTS" id="PR00007">
    <property type="entry name" value="COMPLEMNTC1Q"/>
</dbReference>
<dbReference type="PANTHER" id="PTHR15427:SF33">
    <property type="entry name" value="COLLAGEN IV NC1 DOMAIN-CONTAINING PROTEIN"/>
    <property type="match status" value="1"/>
</dbReference>
<comment type="caution">
    <text evidence="5">The sequence shown here is derived from an EMBL/GenBank/DDBJ whole genome shotgun (WGS) entry which is preliminary data.</text>
</comment>
<dbReference type="Proteomes" id="UP000596742">
    <property type="component" value="Unassembled WGS sequence"/>
</dbReference>
<evidence type="ECO:0000256" key="2">
    <source>
        <dbReference type="ARBA" id="ARBA00022525"/>
    </source>
</evidence>
<organism evidence="5 6">
    <name type="scientific">Mytilus galloprovincialis</name>
    <name type="common">Mediterranean mussel</name>
    <dbReference type="NCBI Taxonomy" id="29158"/>
    <lineage>
        <taxon>Eukaryota</taxon>
        <taxon>Metazoa</taxon>
        <taxon>Spiralia</taxon>
        <taxon>Lophotrochozoa</taxon>
        <taxon>Mollusca</taxon>
        <taxon>Bivalvia</taxon>
        <taxon>Autobranchia</taxon>
        <taxon>Pteriomorphia</taxon>
        <taxon>Mytilida</taxon>
        <taxon>Mytiloidea</taxon>
        <taxon>Mytilidae</taxon>
        <taxon>Mytilinae</taxon>
        <taxon>Mytilus</taxon>
    </lineage>
</organism>
<dbReference type="EMBL" id="UYJE01007504">
    <property type="protein sequence ID" value="VDI55408.1"/>
    <property type="molecule type" value="Genomic_DNA"/>
</dbReference>
<dbReference type="OrthoDB" id="6154955at2759"/>